<sequence length="321" mass="34661">MKKRTKVILAALSLTAAGVTTTATAVPAFAADDTTNDVMVISTQDQKQTVSLSVTKAGTTTPSEAAQFFGDSATVTTKDGKVTGLSLHVDGSKSPMTKGQNISKMIESVTLNGAEGTKENVATDGSSFDLVFPASAYKEGKGTIEFTLNVMGQTMSEKADVTLGKLSTEENKDSQTENKDNQTTDTTDKTDEEKTDTDTTNTKSSKKVVMANAYVYNKSGKRVGKKTIKLGATVKVLGTKTIKGKHYYQIGKNSFIRTVNIDGTKRTLKKNAYTYTKAGKRASKKLLKKNTKVATYGKVIKLHGKDFYRVSKDTYVRKANF</sequence>
<evidence type="ECO:0000313" key="5">
    <source>
        <dbReference type="Proteomes" id="UP000309117"/>
    </source>
</evidence>
<evidence type="ECO:0000313" key="4">
    <source>
        <dbReference type="EMBL" id="TGY16516.1"/>
    </source>
</evidence>
<feature type="chain" id="PRO_5039430873" description="S-layer protein C-terminal domain-containing protein" evidence="2">
    <location>
        <begin position="26"/>
        <end position="321"/>
    </location>
</feature>
<reference evidence="4 5" key="1">
    <citation type="submission" date="2019-04" db="EMBL/GenBank/DDBJ databases">
        <title>Microbes associate with the intestines of laboratory mice.</title>
        <authorList>
            <person name="Navarre W."/>
            <person name="Wong E."/>
            <person name="Huang K."/>
            <person name="Tropini C."/>
            <person name="Ng K."/>
            <person name="Yu B."/>
        </authorList>
    </citation>
    <scope>NUCLEOTIDE SEQUENCE [LARGE SCALE GENOMIC DNA]</scope>
    <source>
        <strain evidence="4 5">NM61_E11</strain>
    </source>
</reference>
<feature type="region of interest" description="Disordered" evidence="1">
    <location>
        <begin position="167"/>
        <end position="203"/>
    </location>
</feature>
<organism evidence="4 5">
    <name type="scientific">Lactobacillus intestinalis</name>
    <dbReference type="NCBI Taxonomy" id="151781"/>
    <lineage>
        <taxon>Bacteria</taxon>
        <taxon>Bacillati</taxon>
        <taxon>Bacillota</taxon>
        <taxon>Bacilli</taxon>
        <taxon>Lactobacillales</taxon>
        <taxon>Lactobacillaceae</taxon>
        <taxon>Lactobacillus</taxon>
    </lineage>
</organism>
<accession>A0A4S2BN97</accession>
<comment type="caution">
    <text evidence="4">The sequence shown here is derived from an EMBL/GenBank/DDBJ whole genome shotgun (WGS) entry which is preliminary data.</text>
</comment>
<keyword evidence="2" id="KW-0732">Signal</keyword>
<feature type="domain" description="S-layer protein C-terminal" evidence="3">
    <location>
        <begin position="200"/>
        <end position="257"/>
    </location>
</feature>
<gene>
    <name evidence="4" type="ORF">E5351_02820</name>
</gene>
<name>A0A4S2BN97_9LACO</name>
<feature type="domain" description="S-layer protein C-terminal" evidence="3">
    <location>
        <begin position="259"/>
        <end position="318"/>
    </location>
</feature>
<dbReference type="Proteomes" id="UP000309117">
    <property type="component" value="Unassembled WGS sequence"/>
</dbReference>
<feature type="signal peptide" evidence="2">
    <location>
        <begin position="1"/>
        <end position="25"/>
    </location>
</feature>
<evidence type="ECO:0000256" key="2">
    <source>
        <dbReference type="SAM" id="SignalP"/>
    </source>
</evidence>
<dbReference type="InterPro" id="IPR037250">
    <property type="entry name" value="NEAT_dom_sf"/>
</dbReference>
<feature type="compositionally biased region" description="Basic and acidic residues" evidence="1">
    <location>
        <begin position="167"/>
        <end position="192"/>
    </location>
</feature>
<dbReference type="InterPro" id="IPR024968">
    <property type="entry name" value="SlpA_C_lactobacillus"/>
</dbReference>
<dbReference type="Pfam" id="PF03217">
    <property type="entry name" value="SlpA"/>
    <property type="match status" value="2"/>
</dbReference>
<dbReference type="Gene3D" id="2.60.40.1850">
    <property type="match status" value="1"/>
</dbReference>
<protein>
    <recommendedName>
        <fullName evidence="3">S-layer protein C-terminal domain-containing protein</fullName>
    </recommendedName>
</protein>
<evidence type="ECO:0000259" key="3">
    <source>
        <dbReference type="Pfam" id="PF03217"/>
    </source>
</evidence>
<dbReference type="EMBL" id="SRYV01000004">
    <property type="protein sequence ID" value="TGY16516.1"/>
    <property type="molecule type" value="Genomic_DNA"/>
</dbReference>
<dbReference type="SUPFAM" id="SSF158911">
    <property type="entry name" value="NEAT domain-like"/>
    <property type="match status" value="1"/>
</dbReference>
<dbReference type="RefSeq" id="WP_135960355.1">
    <property type="nucleotide sequence ID" value="NZ_AQFR02000001.1"/>
</dbReference>
<proteinExistence type="predicted"/>
<dbReference type="AlphaFoldDB" id="A0A4S2BN97"/>
<evidence type="ECO:0000256" key="1">
    <source>
        <dbReference type="SAM" id="MobiDB-lite"/>
    </source>
</evidence>